<evidence type="ECO:0000313" key="3">
    <source>
        <dbReference type="Proteomes" id="UP000694383"/>
    </source>
</evidence>
<evidence type="ECO:0000256" key="1">
    <source>
        <dbReference type="SAM" id="MobiDB-lite"/>
    </source>
</evidence>
<dbReference type="Pfam" id="PF15718">
    <property type="entry name" value="MNR"/>
    <property type="match status" value="1"/>
</dbReference>
<sequence>MLMTYKPFGFCIQLRERKKKLCPFFLEGSSLHFTFDNILLLFNEAIPVSAINRATRVGPPAPIVIEKLLPRTEEAENGRSSRSSLGFTALSEERLQAAVKLAKKDLRRRRFESHANIGFKPLQEISYFETSDVELLEVNIHKEMLQHISQKYPASSLPRAGQSPPTRDSGLGQRKGDKPTPLSQEIQKLQNELEVYIQKVEELANRGKRKKNPVIVHSTVTYRLI</sequence>
<feature type="region of interest" description="Disordered" evidence="1">
    <location>
        <begin position="152"/>
        <end position="182"/>
    </location>
</feature>
<dbReference type="InterPro" id="IPR031447">
    <property type="entry name" value="MNR"/>
</dbReference>
<dbReference type="GO" id="GO:0007099">
    <property type="term" value="P:centriole replication"/>
    <property type="evidence" value="ECO:0007669"/>
    <property type="project" value="InterPro"/>
</dbReference>
<keyword evidence="3" id="KW-1185">Reference proteome</keyword>
<dbReference type="Ensembl" id="ENSOSIT00000040926.1">
    <property type="protein sequence ID" value="ENSOSIP00000038826.1"/>
    <property type="gene ID" value="ENSOSIG00000019132.1"/>
</dbReference>
<dbReference type="PANTHER" id="PTHR15732:SF4">
    <property type="entry name" value="PROTEIN MOONRAKER"/>
    <property type="match status" value="1"/>
</dbReference>
<evidence type="ECO:0000313" key="2">
    <source>
        <dbReference type="Ensembl" id="ENSOSIP00000038826.1"/>
    </source>
</evidence>
<protein>
    <submittedName>
        <fullName evidence="2">Uncharacterized protein</fullName>
    </submittedName>
</protein>
<organism evidence="2 3">
    <name type="scientific">Oryzias sinensis</name>
    <name type="common">Chinese medaka</name>
    <dbReference type="NCBI Taxonomy" id="183150"/>
    <lineage>
        <taxon>Eukaryota</taxon>
        <taxon>Metazoa</taxon>
        <taxon>Chordata</taxon>
        <taxon>Craniata</taxon>
        <taxon>Vertebrata</taxon>
        <taxon>Euteleostomi</taxon>
        <taxon>Actinopterygii</taxon>
        <taxon>Neopterygii</taxon>
        <taxon>Teleostei</taxon>
        <taxon>Neoteleostei</taxon>
        <taxon>Acanthomorphata</taxon>
        <taxon>Ovalentaria</taxon>
        <taxon>Atherinomorphae</taxon>
        <taxon>Beloniformes</taxon>
        <taxon>Adrianichthyidae</taxon>
        <taxon>Oryziinae</taxon>
        <taxon>Oryzias</taxon>
    </lineage>
</organism>
<accession>A0A8C7Z5Y2</accession>
<reference evidence="2" key="2">
    <citation type="submission" date="2025-09" db="UniProtKB">
        <authorList>
            <consortium name="Ensembl"/>
        </authorList>
    </citation>
    <scope>IDENTIFICATION</scope>
</reference>
<name>A0A8C7Z5Y2_9TELE</name>
<dbReference type="Proteomes" id="UP000694383">
    <property type="component" value="Unplaced"/>
</dbReference>
<proteinExistence type="predicted"/>
<dbReference type="GO" id="GO:0071539">
    <property type="term" value="P:protein localization to centrosome"/>
    <property type="evidence" value="ECO:0007669"/>
    <property type="project" value="TreeGrafter"/>
</dbReference>
<dbReference type="AlphaFoldDB" id="A0A8C7Z5Y2"/>
<reference evidence="2" key="1">
    <citation type="submission" date="2025-08" db="UniProtKB">
        <authorList>
            <consortium name="Ensembl"/>
        </authorList>
    </citation>
    <scope>IDENTIFICATION</scope>
</reference>
<dbReference type="PANTHER" id="PTHR15732">
    <property type="entry name" value="PROTEIN MOONRAKER"/>
    <property type="match status" value="1"/>
</dbReference>
<dbReference type="GO" id="GO:0034451">
    <property type="term" value="C:centriolar satellite"/>
    <property type="evidence" value="ECO:0007669"/>
    <property type="project" value="TreeGrafter"/>
</dbReference>
<dbReference type="GeneTree" id="ENSGT00940000178004"/>